<evidence type="ECO:0000313" key="1">
    <source>
        <dbReference type="EMBL" id="VDM77426.1"/>
    </source>
</evidence>
<dbReference type="OrthoDB" id="5823879at2759"/>
<accession>A0A3P7J336</accession>
<proteinExistence type="predicted"/>
<evidence type="ECO:0000313" key="2">
    <source>
        <dbReference type="Proteomes" id="UP000270094"/>
    </source>
</evidence>
<organism evidence="1 2">
    <name type="scientific">Strongylus vulgaris</name>
    <name type="common">Blood worm</name>
    <dbReference type="NCBI Taxonomy" id="40348"/>
    <lineage>
        <taxon>Eukaryota</taxon>
        <taxon>Metazoa</taxon>
        <taxon>Ecdysozoa</taxon>
        <taxon>Nematoda</taxon>
        <taxon>Chromadorea</taxon>
        <taxon>Rhabditida</taxon>
        <taxon>Rhabditina</taxon>
        <taxon>Rhabditomorpha</taxon>
        <taxon>Strongyloidea</taxon>
        <taxon>Strongylidae</taxon>
        <taxon>Strongylus</taxon>
    </lineage>
</organism>
<gene>
    <name evidence="1" type="ORF">SVUK_LOCUS12424</name>
</gene>
<dbReference type="Proteomes" id="UP000270094">
    <property type="component" value="Unassembled WGS sequence"/>
</dbReference>
<name>A0A3P7J336_STRVU</name>
<dbReference type="EMBL" id="UYYB01099199">
    <property type="protein sequence ID" value="VDM77426.1"/>
    <property type="molecule type" value="Genomic_DNA"/>
</dbReference>
<protein>
    <submittedName>
        <fullName evidence="1">Uncharacterized protein</fullName>
    </submittedName>
</protein>
<dbReference type="AlphaFoldDB" id="A0A3P7J336"/>
<sequence>MVLCLCSKKSCQYFGSKVGPNFQLGYYVRALMLLERHLFHAHGFVVDAIETKIKKLRGKLTSLGYSTEQVSGDNPVDFISSTAHTAAYYSQIREARLNMGFDLRTDEEKSDANEELQRPAHDCRSKIGVYKTPEECRRILYEFKTKFSWMFTE</sequence>
<keyword evidence="2" id="KW-1185">Reference proteome</keyword>
<reference evidence="1 2" key="1">
    <citation type="submission" date="2018-11" db="EMBL/GenBank/DDBJ databases">
        <authorList>
            <consortium name="Pathogen Informatics"/>
        </authorList>
    </citation>
    <scope>NUCLEOTIDE SEQUENCE [LARGE SCALE GENOMIC DNA]</scope>
</reference>